<protein>
    <submittedName>
        <fullName evidence="1">Uncharacterized protein</fullName>
    </submittedName>
</protein>
<name>A0A8H6F8H4_9LECA</name>
<proteinExistence type="predicted"/>
<keyword evidence="2" id="KW-1185">Reference proteome</keyword>
<dbReference type="EMBL" id="JACCJB010000020">
    <property type="protein sequence ID" value="KAF6219172.1"/>
    <property type="molecule type" value="Genomic_DNA"/>
</dbReference>
<evidence type="ECO:0000313" key="2">
    <source>
        <dbReference type="Proteomes" id="UP000593566"/>
    </source>
</evidence>
<comment type="caution">
    <text evidence="1">The sequence shown here is derived from an EMBL/GenBank/DDBJ whole genome shotgun (WGS) entry which is preliminary data.</text>
</comment>
<evidence type="ECO:0000313" key="1">
    <source>
        <dbReference type="EMBL" id="KAF6219172.1"/>
    </source>
</evidence>
<accession>A0A8H6F8H4</accession>
<dbReference type="Proteomes" id="UP000593566">
    <property type="component" value="Unassembled WGS sequence"/>
</dbReference>
<sequence length="138" mass="15460">MAEILAQTNKNGVMTAPLVPAFLARLDGHSPEPKTMNLCFMAAENVGQFQATRDSDRPHNITVLANQCDILSSRRRVVRTRPTSSFRVTALMKILCRRFIRQVVPYMLALAHFFEYYGGGLASCLSDPSQVKFVRKPS</sequence>
<dbReference type="RefSeq" id="XP_037148607.1">
    <property type="nucleotide sequence ID" value="XM_037295909.1"/>
</dbReference>
<gene>
    <name evidence="1" type="ORF">HO133_004997</name>
</gene>
<dbReference type="AlphaFoldDB" id="A0A8H6F8H4"/>
<organism evidence="1 2">
    <name type="scientific">Letharia lupina</name>
    <dbReference type="NCBI Taxonomy" id="560253"/>
    <lineage>
        <taxon>Eukaryota</taxon>
        <taxon>Fungi</taxon>
        <taxon>Dikarya</taxon>
        <taxon>Ascomycota</taxon>
        <taxon>Pezizomycotina</taxon>
        <taxon>Lecanoromycetes</taxon>
        <taxon>OSLEUM clade</taxon>
        <taxon>Lecanoromycetidae</taxon>
        <taxon>Lecanorales</taxon>
        <taxon>Lecanorineae</taxon>
        <taxon>Parmeliaceae</taxon>
        <taxon>Letharia</taxon>
    </lineage>
</organism>
<reference evidence="1 2" key="1">
    <citation type="journal article" date="2020" name="Genomics">
        <title>Complete, high-quality genomes from long-read metagenomic sequencing of two wolf lichen thalli reveals enigmatic genome architecture.</title>
        <authorList>
            <person name="McKenzie S.K."/>
            <person name="Walston R.F."/>
            <person name="Allen J.L."/>
        </authorList>
    </citation>
    <scope>NUCLEOTIDE SEQUENCE [LARGE SCALE GENOMIC DNA]</scope>
    <source>
        <strain evidence="1">WasteWater1</strain>
    </source>
</reference>
<dbReference type="GeneID" id="59333403"/>